<feature type="region of interest" description="Disordered" evidence="2">
    <location>
        <begin position="86"/>
        <end position="110"/>
    </location>
</feature>
<dbReference type="AlphaFoldDB" id="A0A4Y9YNL2"/>
<evidence type="ECO:0000256" key="1">
    <source>
        <dbReference type="SAM" id="Coils"/>
    </source>
</evidence>
<feature type="compositionally biased region" description="Polar residues" evidence="2">
    <location>
        <begin position="323"/>
        <end position="336"/>
    </location>
</feature>
<feature type="region of interest" description="Disordered" evidence="2">
    <location>
        <begin position="284"/>
        <end position="427"/>
    </location>
</feature>
<feature type="coiled-coil region" evidence="1">
    <location>
        <begin position="552"/>
        <end position="607"/>
    </location>
</feature>
<evidence type="ECO:0000313" key="3">
    <source>
        <dbReference type="EMBL" id="TFY63388.1"/>
    </source>
</evidence>
<dbReference type="EMBL" id="SEOQ01000418">
    <property type="protein sequence ID" value="TFY63388.1"/>
    <property type="molecule type" value="Genomic_DNA"/>
</dbReference>
<accession>A0A4Y9YNL2</accession>
<gene>
    <name evidence="3" type="ORF">EVG20_g6336</name>
</gene>
<feature type="compositionally biased region" description="Basic and acidic residues" evidence="2">
    <location>
        <begin position="306"/>
        <end position="319"/>
    </location>
</feature>
<feature type="region of interest" description="Disordered" evidence="2">
    <location>
        <begin position="207"/>
        <end position="230"/>
    </location>
</feature>
<keyword evidence="4" id="KW-1185">Reference proteome</keyword>
<feature type="compositionally biased region" description="Polar residues" evidence="2">
    <location>
        <begin position="99"/>
        <end position="110"/>
    </location>
</feature>
<sequence>MQHVSNQSDGRVESSIPDTPQHQALIPSSNLSNHRHDPYAFSRIGNQRFGAGSARQLSTPQISSRETSAPLVPWVPSLSVPPSYAPSLAAPSSYPPATAQPSRSSTPAQSLYTSSRLVPSFASSHAALSFPSTTSFASGPPSATDSALIAPPPANALHTVVAPVVSQAFPSTPHGPSAWVHACQFALPYTPFPGSDGQIRGLLLPPQSNYQPSTNTASPLPPPTNPDTSIGHGMRVPDQIPHREHIQEPTEEEIDKLYAFFYHDRGRLPPHAVSSYSSLAWALSEPGSSTSRNVHPPRASIGGQDADNRDRNQPAKGVEKSNAIGSQLAFPTQTAAPRSHLPSDLDQEAGPLPTMSSAVAPNSAGPVRPRKRKATAPSAGEAERVDAQAKQRNKRTTKGKGKAIEPESNPESEPESGSEGADGNAPVLAEESAEAIRSRKRRGRRKDGIHALYEEVARFIRVEPLETLSLDEVVQLAVDFLKTRWDMEQQNNEVRLLRDALTAAQSQPQPDKADKANESMPLELTILQEQLKIKAEESQRLAAALAAMTVKSRQHEEEAQRSAEEVRRKDEDLQRYIKEASRNAEEAQRSKTQARVYELQIRKYEVELHQSQGLAEQYCNQLAQKEGQFLATITELQRYQEHYPRP</sequence>
<feature type="compositionally biased region" description="Basic residues" evidence="2">
    <location>
        <begin position="391"/>
        <end position="401"/>
    </location>
</feature>
<feature type="compositionally biased region" description="Polar residues" evidence="2">
    <location>
        <begin position="207"/>
        <end position="218"/>
    </location>
</feature>
<reference evidence="3 4" key="1">
    <citation type="submission" date="2019-02" db="EMBL/GenBank/DDBJ databases">
        <title>Genome sequencing of the rare red list fungi Dentipellis fragilis.</title>
        <authorList>
            <person name="Buettner E."/>
            <person name="Kellner H."/>
        </authorList>
    </citation>
    <scope>NUCLEOTIDE SEQUENCE [LARGE SCALE GENOMIC DNA]</scope>
    <source>
        <strain evidence="3 4">DSM 105465</strain>
    </source>
</reference>
<dbReference type="OrthoDB" id="10573516at2759"/>
<evidence type="ECO:0000256" key="2">
    <source>
        <dbReference type="SAM" id="MobiDB-lite"/>
    </source>
</evidence>
<organism evidence="3 4">
    <name type="scientific">Dentipellis fragilis</name>
    <dbReference type="NCBI Taxonomy" id="205917"/>
    <lineage>
        <taxon>Eukaryota</taxon>
        <taxon>Fungi</taxon>
        <taxon>Dikarya</taxon>
        <taxon>Basidiomycota</taxon>
        <taxon>Agaricomycotina</taxon>
        <taxon>Agaricomycetes</taxon>
        <taxon>Russulales</taxon>
        <taxon>Hericiaceae</taxon>
        <taxon>Dentipellis</taxon>
    </lineage>
</organism>
<name>A0A4Y9YNL2_9AGAM</name>
<feature type="compositionally biased region" description="Polar residues" evidence="2">
    <location>
        <begin position="16"/>
        <end position="32"/>
    </location>
</feature>
<dbReference type="Proteomes" id="UP000298327">
    <property type="component" value="Unassembled WGS sequence"/>
</dbReference>
<feature type="compositionally biased region" description="Low complexity" evidence="2">
    <location>
        <begin position="86"/>
        <end position="97"/>
    </location>
</feature>
<protein>
    <submittedName>
        <fullName evidence="3">Uncharacterized protein</fullName>
    </submittedName>
</protein>
<evidence type="ECO:0000313" key="4">
    <source>
        <dbReference type="Proteomes" id="UP000298327"/>
    </source>
</evidence>
<feature type="region of interest" description="Disordered" evidence="2">
    <location>
        <begin position="1"/>
        <end position="66"/>
    </location>
</feature>
<keyword evidence="1" id="KW-0175">Coiled coil</keyword>
<proteinExistence type="predicted"/>
<comment type="caution">
    <text evidence="3">The sequence shown here is derived from an EMBL/GenBank/DDBJ whole genome shotgun (WGS) entry which is preliminary data.</text>
</comment>
<feature type="compositionally biased region" description="Polar residues" evidence="2">
    <location>
        <begin position="55"/>
        <end position="66"/>
    </location>
</feature>